<protein>
    <submittedName>
        <fullName evidence="2">Protein CBG10719</fullName>
    </submittedName>
</protein>
<organism evidence="2 3">
    <name type="scientific">Caenorhabditis briggsae</name>
    <dbReference type="NCBI Taxonomy" id="6238"/>
    <lineage>
        <taxon>Eukaryota</taxon>
        <taxon>Metazoa</taxon>
        <taxon>Ecdysozoa</taxon>
        <taxon>Nematoda</taxon>
        <taxon>Chromadorea</taxon>
        <taxon>Rhabditida</taxon>
        <taxon>Rhabditina</taxon>
        <taxon>Rhabditomorpha</taxon>
        <taxon>Rhabditoidea</taxon>
        <taxon>Rhabditidae</taxon>
        <taxon>Peloderinae</taxon>
        <taxon>Caenorhabditis</taxon>
    </lineage>
</organism>
<dbReference type="CTD" id="8576457"/>
<dbReference type="HOGENOM" id="CLU_2017236_0_0_1"/>
<proteinExistence type="predicted"/>
<dbReference type="InParanoid" id="A8XBM4"/>
<dbReference type="RefSeq" id="XP_002634461.1">
    <property type="nucleotide sequence ID" value="XM_002634415.1"/>
</dbReference>
<name>A8XBM4_CAEBR</name>
<dbReference type="Proteomes" id="UP000008549">
    <property type="component" value="Unassembled WGS sequence"/>
</dbReference>
<dbReference type="OMA" id="IHVIHAN"/>
<keyword evidence="3" id="KW-1185">Reference proteome</keyword>
<evidence type="ECO:0000256" key="1">
    <source>
        <dbReference type="SAM" id="MobiDB-lite"/>
    </source>
</evidence>
<evidence type="ECO:0000313" key="2">
    <source>
        <dbReference type="EMBL" id="CAP30040.1"/>
    </source>
</evidence>
<sequence>MIGNSIAKLQPFENCQNNRKLTEKYYFVYFIDRRVEQGLGKLPVALSFGEGPRAPGPAGDTGSPGQPRGPGQPKRPGKNAQGGSRRPGLHGPPGPRGPPGNNGAPGGGYGVGPPGPPGPNGRR</sequence>
<reference evidence="2 3" key="1">
    <citation type="journal article" date="2003" name="PLoS Biol.">
        <title>The genome sequence of Caenorhabditis briggsae: a platform for comparative genomics.</title>
        <authorList>
            <person name="Stein L.D."/>
            <person name="Bao Z."/>
            <person name="Blasiar D."/>
            <person name="Blumenthal T."/>
            <person name="Brent M.R."/>
            <person name="Chen N."/>
            <person name="Chinwalla A."/>
            <person name="Clarke L."/>
            <person name="Clee C."/>
            <person name="Coghlan A."/>
            <person name="Coulson A."/>
            <person name="D'Eustachio P."/>
            <person name="Fitch D.H."/>
            <person name="Fulton L.A."/>
            <person name="Fulton R.E."/>
            <person name="Griffiths-Jones S."/>
            <person name="Harris T.W."/>
            <person name="Hillier L.W."/>
            <person name="Kamath R."/>
            <person name="Kuwabara P.E."/>
            <person name="Mardis E.R."/>
            <person name="Marra M.A."/>
            <person name="Miner T.L."/>
            <person name="Minx P."/>
            <person name="Mullikin J.C."/>
            <person name="Plumb R.W."/>
            <person name="Rogers J."/>
            <person name="Schein J.E."/>
            <person name="Sohrmann M."/>
            <person name="Spieth J."/>
            <person name="Stajich J.E."/>
            <person name="Wei C."/>
            <person name="Willey D."/>
            <person name="Wilson R.K."/>
            <person name="Durbin R."/>
            <person name="Waterston R.H."/>
        </authorList>
    </citation>
    <scope>NUCLEOTIDE SEQUENCE [LARGE SCALE GENOMIC DNA]</scope>
    <source>
        <strain evidence="2 3">AF16</strain>
    </source>
</reference>
<feature type="compositionally biased region" description="Pro residues" evidence="1">
    <location>
        <begin position="113"/>
        <end position="123"/>
    </location>
</feature>
<feature type="compositionally biased region" description="Gly residues" evidence="1">
    <location>
        <begin position="103"/>
        <end position="112"/>
    </location>
</feature>
<accession>A8XBM4</accession>
<dbReference type="GeneID" id="8576457"/>
<gene>
    <name evidence="2" type="ORF">CBG10719</name>
    <name evidence="2" type="ORF">CBG_10719</name>
</gene>
<evidence type="ECO:0000313" key="3">
    <source>
        <dbReference type="Proteomes" id="UP000008549"/>
    </source>
</evidence>
<feature type="compositionally biased region" description="Low complexity" evidence="1">
    <location>
        <begin position="64"/>
        <end position="74"/>
    </location>
</feature>
<dbReference type="EMBL" id="HE600916">
    <property type="protein sequence ID" value="CAP30040.1"/>
    <property type="molecule type" value="Genomic_DNA"/>
</dbReference>
<feature type="region of interest" description="Disordered" evidence="1">
    <location>
        <begin position="45"/>
        <end position="123"/>
    </location>
</feature>
<reference evidence="2 3" key="2">
    <citation type="journal article" date="2011" name="PLoS Genet.">
        <title>Caenorhabditis briggsae recombinant inbred line genotypes reveal inter-strain incompatibility and the evolution of recombination.</title>
        <authorList>
            <person name="Ross J.A."/>
            <person name="Koboldt D.C."/>
            <person name="Staisch J.E."/>
            <person name="Chamberlin H.M."/>
            <person name="Gupta B.P."/>
            <person name="Miller R.D."/>
            <person name="Baird S.E."/>
            <person name="Haag E.S."/>
        </authorList>
    </citation>
    <scope>NUCLEOTIDE SEQUENCE [LARGE SCALE GENOMIC DNA]</scope>
    <source>
        <strain evidence="2 3">AF16</strain>
    </source>
</reference>
<dbReference type="KEGG" id="cbr:CBG_10719"/>
<dbReference type="AlphaFoldDB" id="A8XBM4"/>